<evidence type="ECO:0000259" key="7">
    <source>
        <dbReference type="Pfam" id="PF02687"/>
    </source>
</evidence>
<evidence type="ECO:0000256" key="1">
    <source>
        <dbReference type="ARBA" id="ARBA00004651"/>
    </source>
</evidence>
<evidence type="ECO:0000256" key="2">
    <source>
        <dbReference type="ARBA" id="ARBA00022475"/>
    </source>
</evidence>
<gene>
    <name evidence="8" type="ORF">FHR32_000778</name>
</gene>
<reference evidence="8 9" key="1">
    <citation type="submission" date="2020-08" db="EMBL/GenBank/DDBJ databases">
        <title>Sequencing the genomes of 1000 actinobacteria strains.</title>
        <authorList>
            <person name="Klenk H.-P."/>
        </authorList>
    </citation>
    <scope>NUCLEOTIDE SEQUENCE [LARGE SCALE GENOMIC DNA]</scope>
    <source>
        <strain evidence="8 9">DSM 43023</strain>
    </source>
</reference>
<accession>A0A7W7RRV7</accession>
<feature type="transmembrane region" description="Helical" evidence="6">
    <location>
        <begin position="340"/>
        <end position="358"/>
    </location>
</feature>
<dbReference type="AlphaFoldDB" id="A0A7W7RRV7"/>
<feature type="transmembrane region" description="Helical" evidence="6">
    <location>
        <begin position="590"/>
        <end position="613"/>
    </location>
</feature>
<name>A0A7W7RRV7_9ACTN</name>
<keyword evidence="9" id="KW-1185">Reference proteome</keyword>
<dbReference type="GO" id="GO:0005886">
    <property type="term" value="C:plasma membrane"/>
    <property type="evidence" value="ECO:0007669"/>
    <property type="project" value="UniProtKB-SubCell"/>
</dbReference>
<comment type="caution">
    <text evidence="8">The sequence shown here is derived from an EMBL/GenBank/DDBJ whole genome shotgun (WGS) entry which is preliminary data.</text>
</comment>
<keyword evidence="2" id="KW-1003">Cell membrane</keyword>
<feature type="transmembrane region" description="Helical" evidence="6">
    <location>
        <begin position="248"/>
        <end position="273"/>
    </location>
</feature>
<proteinExistence type="predicted"/>
<evidence type="ECO:0000313" key="9">
    <source>
        <dbReference type="Proteomes" id="UP000534286"/>
    </source>
</evidence>
<dbReference type="InterPro" id="IPR003838">
    <property type="entry name" value="ABC3_permease_C"/>
</dbReference>
<sequence length="658" mass="66581">MSGLMGLTWRLLRGGGRRGLLGAVLTAIAVAVSTALLLFAVTANLAFQSRADREAWRNPVTATGKAVAIEAVHTDYVRDSAITVVDLAALKPGTAPPPGLDRFPVPGEVWFSPALAELTVSLPADQLAHRFPTKIGGTVGDEALVHPGELVAVRGQAPDSPLMTAPADGRPPGASVPSGAAIAPTKISGFTGEPTQTAEVYKALGLIASVLMVVPLLVFGGAAARLTVARRDQRLAALRLVGATPGQVVTMTVAEAVIIAFGGAVLGTVLYGLSIPLITGIEIAGGTWFVSDAWPGVLPVLAVLVAVPLLVGLSAVVGLRRVVVSPLGVAKRETPPAMRSVRVVALLAILAVVPTLGVGVGAGVIAVVLGLAFLAINLVGPWVIGLIGRITARTARRPARLLAGRRLMDDPRAAWRTVSGVAMTGFVAGFIGFLSPDSGLLGNANATDLHLSVPSSQVAEATAGARERLSAAGILAGIDVGGGEGGTKVLTASLQERDTETVDRARTALDGLVPGHGATLDADGELSNRLLGDIGTGTVTVLAVSFLVAIASAGITAASSILDRRQTYALLRLAGTPLEVLNRARRAETLIPLTVMGGGAIAIGVFCALPFALSAMNLTGAITLSVCVALGFAGVVGAGAASAPLLRSVTANPAPRPD</sequence>
<organism evidence="8 9">
    <name type="scientific">Streptosporangium album</name>
    <dbReference type="NCBI Taxonomy" id="47479"/>
    <lineage>
        <taxon>Bacteria</taxon>
        <taxon>Bacillati</taxon>
        <taxon>Actinomycetota</taxon>
        <taxon>Actinomycetes</taxon>
        <taxon>Streptosporangiales</taxon>
        <taxon>Streptosporangiaceae</taxon>
        <taxon>Streptosporangium</taxon>
    </lineage>
</organism>
<protein>
    <recommendedName>
        <fullName evidence="7">ABC3 transporter permease C-terminal domain-containing protein</fullName>
    </recommendedName>
</protein>
<feature type="transmembrane region" description="Helical" evidence="6">
    <location>
        <begin position="539"/>
        <end position="562"/>
    </location>
</feature>
<dbReference type="Pfam" id="PF02687">
    <property type="entry name" value="FtsX"/>
    <property type="match status" value="1"/>
</dbReference>
<feature type="transmembrane region" description="Helical" evidence="6">
    <location>
        <begin position="293"/>
        <end position="319"/>
    </location>
</feature>
<keyword evidence="3 6" id="KW-0812">Transmembrane</keyword>
<feature type="transmembrane region" description="Helical" evidence="6">
    <location>
        <begin position="413"/>
        <end position="434"/>
    </location>
</feature>
<evidence type="ECO:0000256" key="6">
    <source>
        <dbReference type="SAM" id="Phobius"/>
    </source>
</evidence>
<comment type="subcellular location">
    <subcellularLocation>
        <location evidence="1">Cell membrane</location>
        <topology evidence="1">Multi-pass membrane protein</topology>
    </subcellularLocation>
</comment>
<evidence type="ECO:0000313" key="8">
    <source>
        <dbReference type="EMBL" id="MBB4936473.1"/>
    </source>
</evidence>
<evidence type="ECO:0000256" key="5">
    <source>
        <dbReference type="ARBA" id="ARBA00023136"/>
    </source>
</evidence>
<keyword evidence="4 6" id="KW-1133">Transmembrane helix</keyword>
<evidence type="ECO:0000256" key="3">
    <source>
        <dbReference type="ARBA" id="ARBA00022692"/>
    </source>
</evidence>
<feature type="transmembrane region" description="Helical" evidence="6">
    <location>
        <begin position="364"/>
        <end position="392"/>
    </location>
</feature>
<keyword evidence="5 6" id="KW-0472">Membrane</keyword>
<dbReference type="Proteomes" id="UP000534286">
    <property type="component" value="Unassembled WGS sequence"/>
</dbReference>
<feature type="transmembrane region" description="Helical" evidence="6">
    <location>
        <begin position="20"/>
        <end position="41"/>
    </location>
</feature>
<feature type="domain" description="ABC3 transporter permease C-terminal" evidence="7">
    <location>
        <begin position="207"/>
        <end position="320"/>
    </location>
</feature>
<evidence type="ECO:0000256" key="4">
    <source>
        <dbReference type="ARBA" id="ARBA00022989"/>
    </source>
</evidence>
<dbReference type="EMBL" id="JACHJU010000001">
    <property type="protein sequence ID" value="MBB4936473.1"/>
    <property type="molecule type" value="Genomic_DNA"/>
</dbReference>
<dbReference type="RefSeq" id="WP_246465954.1">
    <property type="nucleotide sequence ID" value="NZ_BAABEK010000021.1"/>
</dbReference>
<feature type="transmembrane region" description="Helical" evidence="6">
    <location>
        <begin position="203"/>
        <end position="228"/>
    </location>
</feature>
<feature type="transmembrane region" description="Helical" evidence="6">
    <location>
        <begin position="619"/>
        <end position="646"/>
    </location>
</feature>